<feature type="compositionally biased region" description="Polar residues" evidence="1">
    <location>
        <begin position="400"/>
        <end position="414"/>
    </location>
</feature>
<feature type="region of interest" description="Disordered" evidence="1">
    <location>
        <begin position="388"/>
        <end position="430"/>
    </location>
</feature>
<gene>
    <name evidence="3" type="ORF">DL546_002929</name>
</gene>
<dbReference type="Gene3D" id="3.10.590.10">
    <property type="entry name" value="ph1033 like domains"/>
    <property type="match status" value="2"/>
</dbReference>
<dbReference type="EMBL" id="QVQW01000051">
    <property type="protein sequence ID" value="RKU42783.1"/>
    <property type="molecule type" value="Genomic_DNA"/>
</dbReference>
<evidence type="ECO:0000256" key="1">
    <source>
        <dbReference type="SAM" id="MobiDB-lite"/>
    </source>
</evidence>
<dbReference type="PANTHER" id="PTHR12357">
    <property type="entry name" value="YTH YT521-B HOMOLOGY DOMAIN-CONTAINING"/>
    <property type="match status" value="1"/>
</dbReference>
<dbReference type="GO" id="GO:0000381">
    <property type="term" value="P:regulation of alternative mRNA splicing, via spliceosome"/>
    <property type="evidence" value="ECO:0007669"/>
    <property type="project" value="TreeGrafter"/>
</dbReference>
<evidence type="ECO:0000313" key="4">
    <source>
        <dbReference type="Proteomes" id="UP000275385"/>
    </source>
</evidence>
<feature type="region of interest" description="Disordered" evidence="1">
    <location>
        <begin position="1"/>
        <end position="51"/>
    </location>
</feature>
<dbReference type="GO" id="GO:0000398">
    <property type="term" value="P:mRNA splicing, via spliceosome"/>
    <property type="evidence" value="ECO:0007669"/>
    <property type="project" value="TreeGrafter"/>
</dbReference>
<dbReference type="AlphaFoldDB" id="A0A420Y4K4"/>
<dbReference type="OrthoDB" id="306690at2759"/>
<dbReference type="SUPFAM" id="SSF54928">
    <property type="entry name" value="RNA-binding domain, RBD"/>
    <property type="match status" value="1"/>
</dbReference>
<feature type="region of interest" description="Disordered" evidence="1">
    <location>
        <begin position="348"/>
        <end position="376"/>
    </location>
</feature>
<feature type="compositionally biased region" description="Low complexity" evidence="1">
    <location>
        <begin position="363"/>
        <end position="376"/>
    </location>
</feature>
<feature type="compositionally biased region" description="Polar residues" evidence="1">
    <location>
        <begin position="41"/>
        <end position="51"/>
    </location>
</feature>
<evidence type="ECO:0000259" key="2">
    <source>
        <dbReference type="PROSITE" id="PS50882"/>
    </source>
</evidence>
<dbReference type="CDD" id="cd21134">
    <property type="entry name" value="YTH"/>
    <property type="match status" value="1"/>
</dbReference>
<dbReference type="InterPro" id="IPR045168">
    <property type="entry name" value="YTH_prot"/>
</dbReference>
<dbReference type="InterPro" id="IPR035979">
    <property type="entry name" value="RBD_domain_sf"/>
</dbReference>
<dbReference type="GO" id="GO:0005654">
    <property type="term" value="C:nucleoplasm"/>
    <property type="evidence" value="ECO:0007669"/>
    <property type="project" value="TreeGrafter"/>
</dbReference>
<feature type="compositionally biased region" description="Polar residues" evidence="1">
    <location>
        <begin position="112"/>
        <end position="122"/>
    </location>
</feature>
<sequence length="685" mass="73654">MGDTSQRGGAFHKQSPDGGNGAPNLPLDLAQGQLGGYQHSPYPSTAHQHHPTAQQYAYPNQLDLVQSQAAVRDGSFNMSGIAGALPQQNYRHASHYPQMHGHHQQQQQQQQRYSPQTPMPSNVANQLQQAQYGGQVGLAPLPNHQQYYLPPHTASMPQYYTAALSPTPPNVASRANMGYYPGSLLPSAATTYYYAQPTYPTQSAQTMPTQMVPPQFLSSTPPQPDAVLAAAQPADHYGTLSFAQAPRPVGSPGSRSNIVRGPPRKPRQSGHAIWIGNLPGQTDLMSLVNHVCKQADGLDSLFLIGKSNCAFANFTSEAASLAAVQKVHDSRFESVRLVSRLRKQTVEGASGITAPTGPAAITHQSQPHSQAQPQSQPETLLVATSVPMTDGATSPRAELSQATSGTKPTATPPASTLDDKRLPSVPAPGASQRDRFFVLKSLTVEDLNLSVQTGVWATQSHNEETLNKAFETADNVYLVFSANKSGEYFGYARMTSSINTDPAAAIQLAPSAAAQNSTDLDLPKVIPTEATEFAPKGRIIDDSSRGTLFWEADREESTSTEEQQQRQLDGNDGGATHSGANSVSDGVSVKSGHEGSVRGTDGQTWGKPFQLKWLSTNKLPFYRTRGLRNPWNSNREVKIARDGTELEPTVGRNLIGLFNKVGHTPVPPTVVAVPGFMPQPSYHQV</sequence>
<feature type="region of interest" description="Disordered" evidence="1">
    <location>
        <begin position="96"/>
        <end position="122"/>
    </location>
</feature>
<accession>A0A420Y4K4</accession>
<protein>
    <recommendedName>
        <fullName evidence="2">YTH domain-containing protein</fullName>
    </recommendedName>
</protein>
<dbReference type="Proteomes" id="UP000275385">
    <property type="component" value="Unassembled WGS sequence"/>
</dbReference>
<dbReference type="GO" id="GO:0003729">
    <property type="term" value="F:mRNA binding"/>
    <property type="evidence" value="ECO:0007669"/>
    <property type="project" value="TreeGrafter"/>
</dbReference>
<feature type="region of interest" description="Disordered" evidence="1">
    <location>
        <begin position="244"/>
        <end position="270"/>
    </location>
</feature>
<keyword evidence="4" id="KW-1185">Reference proteome</keyword>
<organism evidence="3 4">
    <name type="scientific">Coniochaeta pulveracea</name>
    <dbReference type="NCBI Taxonomy" id="177199"/>
    <lineage>
        <taxon>Eukaryota</taxon>
        <taxon>Fungi</taxon>
        <taxon>Dikarya</taxon>
        <taxon>Ascomycota</taxon>
        <taxon>Pezizomycotina</taxon>
        <taxon>Sordariomycetes</taxon>
        <taxon>Sordariomycetidae</taxon>
        <taxon>Coniochaetales</taxon>
        <taxon>Coniochaetaceae</taxon>
        <taxon>Coniochaeta</taxon>
    </lineage>
</organism>
<dbReference type="GO" id="GO:1990247">
    <property type="term" value="F:N6-methyladenosine-containing RNA reader activity"/>
    <property type="evidence" value="ECO:0007669"/>
    <property type="project" value="TreeGrafter"/>
</dbReference>
<dbReference type="Pfam" id="PF25701">
    <property type="entry name" value="RRM_YTH1"/>
    <property type="match status" value="1"/>
</dbReference>
<name>A0A420Y4K4_9PEZI</name>
<dbReference type="STRING" id="177199.A0A420Y4K4"/>
<dbReference type="PROSITE" id="PS50882">
    <property type="entry name" value="YTH"/>
    <property type="match status" value="1"/>
</dbReference>
<dbReference type="PANTHER" id="PTHR12357:SF3">
    <property type="entry name" value="YTH DOMAIN-CONTAINING PROTEIN 1"/>
    <property type="match status" value="1"/>
</dbReference>
<proteinExistence type="predicted"/>
<feature type="domain" description="YTH" evidence="2">
    <location>
        <begin position="434"/>
        <end position="658"/>
    </location>
</feature>
<dbReference type="InterPro" id="IPR057720">
    <property type="entry name" value="RRM_YTH1"/>
</dbReference>
<reference evidence="3 4" key="1">
    <citation type="submission" date="2018-08" db="EMBL/GenBank/DDBJ databases">
        <title>Draft genome of the lignicolous fungus Coniochaeta pulveracea.</title>
        <authorList>
            <person name="Borstlap C.J."/>
            <person name="De Witt R.N."/>
            <person name="Botha A."/>
            <person name="Volschenk H."/>
        </authorList>
    </citation>
    <scope>NUCLEOTIDE SEQUENCE [LARGE SCALE GENOMIC DNA]</scope>
    <source>
        <strain evidence="3 4">CAB683</strain>
    </source>
</reference>
<feature type="region of interest" description="Disordered" evidence="1">
    <location>
        <begin position="553"/>
        <end position="603"/>
    </location>
</feature>
<dbReference type="InterPro" id="IPR007275">
    <property type="entry name" value="YTH_domain"/>
</dbReference>
<evidence type="ECO:0000313" key="3">
    <source>
        <dbReference type="EMBL" id="RKU42783.1"/>
    </source>
</evidence>
<dbReference type="Pfam" id="PF04146">
    <property type="entry name" value="YTH"/>
    <property type="match status" value="1"/>
</dbReference>
<comment type="caution">
    <text evidence="3">The sequence shown here is derived from an EMBL/GenBank/DDBJ whole genome shotgun (WGS) entry which is preliminary data.</text>
</comment>